<proteinExistence type="predicted"/>
<feature type="domain" description="Abortive phage infection protein C-terminal" evidence="1">
    <location>
        <begin position="237"/>
        <end position="493"/>
    </location>
</feature>
<dbReference type="Pfam" id="PF10592">
    <property type="entry name" value="AIPR"/>
    <property type="match status" value="1"/>
</dbReference>
<evidence type="ECO:0000259" key="1">
    <source>
        <dbReference type="Pfam" id="PF10592"/>
    </source>
</evidence>
<dbReference type="InterPro" id="IPR018891">
    <property type="entry name" value="AIPR_C"/>
</dbReference>
<accession>A0ABV3VC04</accession>
<evidence type="ECO:0000313" key="2">
    <source>
        <dbReference type="EMBL" id="MEX3738719.1"/>
    </source>
</evidence>
<keyword evidence="3" id="KW-1185">Reference proteome</keyword>
<dbReference type="EMBL" id="JBDLOU010000018">
    <property type="protein sequence ID" value="MEX3738719.1"/>
    <property type="molecule type" value="Genomic_DNA"/>
</dbReference>
<comment type="caution">
    <text evidence="2">The sequence shown here is derived from an EMBL/GenBank/DDBJ whole genome shotgun (WGS) entry which is preliminary data.</text>
</comment>
<dbReference type="Proteomes" id="UP001558474">
    <property type="component" value="Unassembled WGS sequence"/>
</dbReference>
<reference evidence="2 3" key="1">
    <citation type="submission" date="2024-04" db="EMBL/GenBank/DDBJ databases">
        <title>Genomic Markers of Mycobacteria.</title>
        <authorList>
            <person name="Soliman M.S."/>
            <person name="Elkholy A."/>
            <person name="Soliman N.S."/>
            <person name="Abbas A."/>
            <person name="Khayrat S."/>
            <person name="Shawky S."/>
        </authorList>
    </citation>
    <scope>NUCLEOTIDE SEQUENCE [LARGE SCALE GENOMIC DNA]</scope>
    <source>
        <strain evidence="2 3">Egy-CU-AM5</strain>
    </source>
</reference>
<gene>
    <name evidence="2" type="ORF">ABFW12_10795</name>
</gene>
<protein>
    <submittedName>
        <fullName evidence="2">AIPR family protein</fullName>
    </submittedName>
</protein>
<name>A0ABV3VC04_9MYCO</name>
<organism evidence="2 3">
    <name type="scientific">Mycolicibacterium porcinum</name>
    <dbReference type="NCBI Taxonomy" id="39693"/>
    <lineage>
        <taxon>Bacteria</taxon>
        <taxon>Bacillati</taxon>
        <taxon>Actinomycetota</taxon>
        <taxon>Actinomycetes</taxon>
        <taxon>Mycobacteriales</taxon>
        <taxon>Mycobacteriaceae</taxon>
        <taxon>Mycolicibacterium</taxon>
    </lineage>
</organism>
<sequence>MSDQFEAFATYCVLSHQFDGEFDPVDLLTGGGNDLGIDGAALIVNGDLITTPEEIADLRSRNNYLQCRIVLVQAKTSSGFDGATITNLADNLCNGLFAENSTLPMNDEISAFKELVDTMYENSPAFRRGAPDLVIKYATTGNWTEDEYLESKRAGAIQRLEGLSLFKDVSFECIGARELQNLYRKARETVEAEFQFGNQVLLPEIPGVEQSYIGIVSADEYLQLITDDSGNVRKSLFYENVRDFQDYNSVNRGIRETLQSPQERGRFLILNNGVTVVARELNVVGKKFTLRDYQIVNGCQTSHVLFDERDNVDSVFVPMRLIVTKDDEVASSVTAATNRQTEVSDEDLGALESLQKLLESYFAAHPVEKRLFYERRSKQYNSIPGLEKTRIITRAQLVRAYAAMFLDEPWRAGRYYKELIRIRKGDIFNANDTPEPYYVSAVAAYRLEYMFRNGYLSTQYKPARYQLLMALRHLLGGPHIPNTPKALIKYCESISEVLWDAQEGPAAISRLLPIVDTAVQHTESDAKLDRDTVRTQQFTEQIINGVISIRNE</sequence>
<evidence type="ECO:0000313" key="3">
    <source>
        <dbReference type="Proteomes" id="UP001558474"/>
    </source>
</evidence>
<dbReference type="RefSeq" id="WP_368572951.1">
    <property type="nucleotide sequence ID" value="NZ_JBDLOU010000018.1"/>
</dbReference>